<dbReference type="InterPro" id="IPR015421">
    <property type="entry name" value="PyrdxlP-dep_Trfase_major"/>
</dbReference>
<dbReference type="Pfam" id="PF00464">
    <property type="entry name" value="SHMT"/>
    <property type="match status" value="1"/>
</dbReference>
<dbReference type="SUPFAM" id="SSF53383">
    <property type="entry name" value="PLP-dependent transferases"/>
    <property type="match status" value="1"/>
</dbReference>
<dbReference type="GO" id="GO:0046653">
    <property type="term" value="P:tetrahydrofolate metabolic process"/>
    <property type="evidence" value="ECO:0007669"/>
    <property type="project" value="TreeGrafter"/>
</dbReference>
<organism evidence="4 5">
    <name type="scientific">Romanomermis culicivorax</name>
    <name type="common">Nematode worm</name>
    <dbReference type="NCBI Taxonomy" id="13658"/>
    <lineage>
        <taxon>Eukaryota</taxon>
        <taxon>Metazoa</taxon>
        <taxon>Ecdysozoa</taxon>
        <taxon>Nematoda</taxon>
        <taxon>Enoplea</taxon>
        <taxon>Dorylaimia</taxon>
        <taxon>Mermithida</taxon>
        <taxon>Mermithoidea</taxon>
        <taxon>Mermithidae</taxon>
        <taxon>Romanomermis</taxon>
    </lineage>
</organism>
<dbReference type="Proteomes" id="UP000887565">
    <property type="component" value="Unplaced"/>
</dbReference>
<dbReference type="GO" id="GO:0005739">
    <property type="term" value="C:mitochondrion"/>
    <property type="evidence" value="ECO:0007669"/>
    <property type="project" value="TreeGrafter"/>
</dbReference>
<dbReference type="InterPro" id="IPR039429">
    <property type="entry name" value="SHMT-like_dom"/>
</dbReference>
<dbReference type="GO" id="GO:0004372">
    <property type="term" value="F:glycine hydroxymethyltransferase activity"/>
    <property type="evidence" value="ECO:0007669"/>
    <property type="project" value="TreeGrafter"/>
</dbReference>
<dbReference type="PANTHER" id="PTHR11680">
    <property type="entry name" value="SERINE HYDROXYMETHYLTRANSFERASE"/>
    <property type="match status" value="1"/>
</dbReference>
<evidence type="ECO:0000313" key="4">
    <source>
        <dbReference type="Proteomes" id="UP000887565"/>
    </source>
</evidence>
<comment type="cofactor">
    <cofactor evidence="1">
        <name>pyridoxal 5'-phosphate</name>
        <dbReference type="ChEBI" id="CHEBI:597326"/>
    </cofactor>
</comment>
<dbReference type="PANTHER" id="PTHR11680:SF28">
    <property type="entry name" value="SERINE HYDROXYMETHYLTRANSFERASE, MITOCHONDRIAL"/>
    <property type="match status" value="1"/>
</dbReference>
<dbReference type="WBParaSite" id="nRc.2.0.1.t29036-RA">
    <property type="protein sequence ID" value="nRc.2.0.1.t29036-RA"/>
    <property type="gene ID" value="nRc.2.0.1.g29036"/>
</dbReference>
<dbReference type="InterPro" id="IPR019798">
    <property type="entry name" value="Ser_HO-MeTrfase_PLP_BS"/>
</dbReference>
<dbReference type="Gene3D" id="3.40.640.10">
    <property type="entry name" value="Type I PLP-dependent aspartate aminotransferase-like (Major domain)"/>
    <property type="match status" value="1"/>
</dbReference>
<dbReference type="InterPro" id="IPR049943">
    <property type="entry name" value="Ser_HO-MeTrfase-like"/>
</dbReference>
<dbReference type="GO" id="GO:0030170">
    <property type="term" value="F:pyridoxal phosphate binding"/>
    <property type="evidence" value="ECO:0007669"/>
    <property type="project" value="InterPro"/>
</dbReference>
<sequence>MADIAHISGLVAAKVIPGPFEYADIVSTTTHKSFRGPRAGIIFYRKVAIKIMSFGANSYASGEKINAKGEKSLYDFQSKIDAAVFPGLQGGPHENTIA</sequence>
<evidence type="ECO:0000259" key="3">
    <source>
        <dbReference type="Pfam" id="PF00464"/>
    </source>
</evidence>
<dbReference type="PROSITE" id="PS00096">
    <property type="entry name" value="SHMT"/>
    <property type="match status" value="1"/>
</dbReference>
<proteinExistence type="predicted"/>
<evidence type="ECO:0000256" key="1">
    <source>
        <dbReference type="ARBA" id="ARBA00001933"/>
    </source>
</evidence>
<protein>
    <submittedName>
        <fullName evidence="5">Glycine hydroxymethyltransferase</fullName>
    </submittedName>
</protein>
<dbReference type="InterPro" id="IPR015424">
    <property type="entry name" value="PyrdxlP-dep_Trfase"/>
</dbReference>
<accession>A0A915JS21</accession>
<evidence type="ECO:0000256" key="2">
    <source>
        <dbReference type="ARBA" id="ARBA00022898"/>
    </source>
</evidence>
<dbReference type="GO" id="GO:0019264">
    <property type="term" value="P:glycine biosynthetic process from serine"/>
    <property type="evidence" value="ECO:0007669"/>
    <property type="project" value="TreeGrafter"/>
</dbReference>
<reference evidence="5" key="1">
    <citation type="submission" date="2022-11" db="UniProtKB">
        <authorList>
            <consortium name="WormBaseParasite"/>
        </authorList>
    </citation>
    <scope>IDENTIFICATION</scope>
</reference>
<feature type="domain" description="Serine hydroxymethyltransferase-like" evidence="3">
    <location>
        <begin position="1"/>
        <end position="98"/>
    </location>
</feature>
<dbReference type="AlphaFoldDB" id="A0A915JS21"/>
<keyword evidence="2" id="KW-0663">Pyridoxal phosphate</keyword>
<evidence type="ECO:0000313" key="5">
    <source>
        <dbReference type="WBParaSite" id="nRc.2.0.1.t29036-RA"/>
    </source>
</evidence>
<keyword evidence="4" id="KW-1185">Reference proteome</keyword>
<name>A0A915JS21_ROMCU</name>